<comment type="caution">
    <text evidence="3">The sequence shown here is derived from an EMBL/GenBank/DDBJ whole genome shotgun (WGS) entry which is preliminary data.</text>
</comment>
<dbReference type="Proteomes" id="UP000178417">
    <property type="component" value="Unassembled WGS sequence"/>
</dbReference>
<keyword evidence="1" id="KW-0808">Transferase</keyword>
<gene>
    <name evidence="3" type="ORF">A2310_08620</name>
</gene>
<dbReference type="Gene3D" id="2.160.10.10">
    <property type="entry name" value="Hexapeptide repeat proteins"/>
    <property type="match status" value="1"/>
</dbReference>
<dbReference type="GO" id="GO:0016779">
    <property type="term" value="F:nucleotidyltransferase activity"/>
    <property type="evidence" value="ECO:0007669"/>
    <property type="project" value="UniProtKB-ARBA"/>
</dbReference>
<sequence>MIPQIMKNKEDKNLFPLTLLRPKEDLICGAVSVSKKQRAENRKVSYPWDLISNLKEDMEEDFKCIDIGIKGKIDKAAVLINKKNIHIGKDTEIGPCAVLDASKGPIYIGDKTIVHPHALLRGPLYIGKECRISGEIVHSVIMDYTNKGHYGFIGHSYICSWVNLGAGTTNSNLKNNYDSVKVQVDGKMVDSGQTFLGCFIGDHTKTAIGTMIYTGCVIGVCANLFGEPYYKKFIPSFAWGIKGKQTLEQAIKTAKTAMARRNVEFIRKDEELFTKAFELI</sequence>
<evidence type="ECO:0000256" key="1">
    <source>
        <dbReference type="ARBA" id="ARBA00022679"/>
    </source>
</evidence>
<dbReference type="GO" id="GO:0016746">
    <property type="term" value="F:acyltransferase activity"/>
    <property type="evidence" value="ECO:0007669"/>
    <property type="project" value="UniProtKB-KW"/>
</dbReference>
<name>A0A1F4SXJ9_UNCSA</name>
<proteinExistence type="predicted"/>
<dbReference type="PANTHER" id="PTHR43584">
    <property type="entry name" value="NUCLEOTIDYL TRANSFERASE"/>
    <property type="match status" value="1"/>
</dbReference>
<dbReference type="InterPro" id="IPR011004">
    <property type="entry name" value="Trimer_LpxA-like_sf"/>
</dbReference>
<dbReference type="EMBL" id="MEUB01000009">
    <property type="protein sequence ID" value="OGC24453.1"/>
    <property type="molecule type" value="Genomic_DNA"/>
</dbReference>
<reference evidence="3 4" key="1">
    <citation type="journal article" date="2016" name="Nat. Commun.">
        <title>Thousands of microbial genomes shed light on interconnected biogeochemical processes in an aquifer system.</title>
        <authorList>
            <person name="Anantharaman K."/>
            <person name="Brown C.T."/>
            <person name="Hug L.A."/>
            <person name="Sharon I."/>
            <person name="Castelle C.J."/>
            <person name="Probst A.J."/>
            <person name="Thomas B.C."/>
            <person name="Singh A."/>
            <person name="Wilkins M.J."/>
            <person name="Karaoz U."/>
            <person name="Brodie E.L."/>
            <person name="Williams K.H."/>
            <person name="Hubbard S.S."/>
            <person name="Banfield J.F."/>
        </authorList>
    </citation>
    <scope>NUCLEOTIDE SEQUENCE [LARGE SCALE GENOMIC DNA]</scope>
</reference>
<dbReference type="STRING" id="1802579.A2310_08620"/>
<accession>A0A1F4SXJ9</accession>
<keyword evidence="2" id="KW-0012">Acyltransferase</keyword>
<dbReference type="InterPro" id="IPR050065">
    <property type="entry name" value="GlmU-like"/>
</dbReference>
<evidence type="ECO:0008006" key="5">
    <source>
        <dbReference type="Google" id="ProtNLM"/>
    </source>
</evidence>
<evidence type="ECO:0000256" key="2">
    <source>
        <dbReference type="ARBA" id="ARBA00023315"/>
    </source>
</evidence>
<dbReference type="AlphaFoldDB" id="A0A1F4SXJ9"/>
<dbReference type="SUPFAM" id="SSF51161">
    <property type="entry name" value="Trimeric LpxA-like enzymes"/>
    <property type="match status" value="1"/>
</dbReference>
<organism evidence="3 4">
    <name type="scientific">candidate division WOR-1 bacterium RIFOXYB2_FULL_37_13</name>
    <dbReference type="NCBI Taxonomy" id="1802579"/>
    <lineage>
        <taxon>Bacteria</taxon>
        <taxon>Bacillati</taxon>
        <taxon>Saganbacteria</taxon>
    </lineage>
</organism>
<evidence type="ECO:0000313" key="4">
    <source>
        <dbReference type="Proteomes" id="UP000178417"/>
    </source>
</evidence>
<evidence type="ECO:0000313" key="3">
    <source>
        <dbReference type="EMBL" id="OGC24453.1"/>
    </source>
</evidence>
<protein>
    <recommendedName>
        <fullName evidence="5">Glucose-1-phosphate thymidylyltransferase</fullName>
    </recommendedName>
</protein>
<dbReference type="InterPro" id="IPR023917">
    <property type="entry name" value="Bifunctiontional_GlmU_bac-type"/>
</dbReference>
<dbReference type="NCBIfam" id="TIGR03991">
    <property type="entry name" value="alt_bact_glmU"/>
    <property type="match status" value="1"/>
</dbReference>